<dbReference type="InterPro" id="IPR013210">
    <property type="entry name" value="LRR_N_plant-typ"/>
</dbReference>
<evidence type="ECO:0000256" key="6">
    <source>
        <dbReference type="ARBA" id="ARBA00022989"/>
    </source>
</evidence>
<comment type="caution">
    <text evidence="12">The sequence shown here is derived from an EMBL/GenBank/DDBJ whole genome shotgun (WGS) entry which is preliminary data.</text>
</comment>
<evidence type="ECO:0000256" key="2">
    <source>
        <dbReference type="ARBA" id="ARBA00022614"/>
    </source>
</evidence>
<accession>A0A2P5BRC5</accession>
<dbReference type="InterPro" id="IPR032675">
    <property type="entry name" value="LRR_dom_sf"/>
</dbReference>
<keyword evidence="8" id="KW-0675">Receptor</keyword>
<keyword evidence="2" id="KW-0433">Leucine-rich repeat</keyword>
<dbReference type="Gene3D" id="3.80.10.10">
    <property type="entry name" value="Ribonuclease Inhibitor"/>
    <property type="match status" value="2"/>
</dbReference>
<evidence type="ECO:0000256" key="5">
    <source>
        <dbReference type="ARBA" id="ARBA00022737"/>
    </source>
</evidence>
<sequence>MGLSFWLWFVFLLFDSQVNSSLSLSSLSFPLCHLDESIALLQFKNSFFVSFSTSDDDCYDKTNSWENGTNCCMWSGVTCDKSTGHVISLNVHCSGLQGILNSNNSLFSLSHLRTLVLSDNSFYGSPISSKFGKFTHLTHLELSNSGFSGHVPLEVAHLSNLITLRLSSSDVKLEMPTLKGIIQNLTHLRELDLTYNDMSSILPVSFMNLSSSMTSLNLSNTKLHGKLPENIFITAKPPRTLFGLDLSESGFSIDLAFVTRNLKNLNSLFLSVCKFVGSYPTLVGNFTEIIELDLSYNNFSGQVPWSALNFKQITSLDLSGNNFEGELPKYYGNSKENSSLEDSSESQSIKYAPLHLKFLFLFENKLSGTLPPWLHMIPSLQHLDIHGNKFSGFVNEFQTRSLEDLSNNQIQGKVPKWLRSMGTDSLYFIDLSHNFLTNIEQVPWKNLRYLFLHSNLLQGPLPVPPPFSVVFKISNNKLSGELPSLICMLKEVEILDLSYNNLSGMFPPCIDQGGMLAQLPGMEGEDAEIDSFSYSKSNIEDTNPAEE</sequence>
<dbReference type="Pfam" id="PF13516">
    <property type="entry name" value="LRR_6"/>
    <property type="match status" value="1"/>
</dbReference>
<dbReference type="InParanoid" id="A0A2P5BRC5"/>
<dbReference type="AlphaFoldDB" id="A0A2P5BRC5"/>
<dbReference type="FunCoup" id="A0A2P5BRC5">
    <property type="interactions" value="334"/>
</dbReference>
<feature type="domain" description="Leucine-rich repeat-containing N-terminal plant-type" evidence="11">
    <location>
        <begin position="35"/>
        <end position="80"/>
    </location>
</feature>
<gene>
    <name evidence="12" type="ORF">TorRG33x02_311470</name>
</gene>
<dbReference type="Pfam" id="PF08263">
    <property type="entry name" value="LRRNT_2"/>
    <property type="match status" value="1"/>
</dbReference>
<dbReference type="InterPro" id="IPR001611">
    <property type="entry name" value="Leu-rich_rpt"/>
</dbReference>
<comment type="subcellular location">
    <subcellularLocation>
        <location evidence="1">Membrane</location>
        <topology evidence="1">Single-pass type I membrane protein</topology>
    </subcellularLocation>
</comment>
<dbReference type="PANTHER" id="PTHR48061">
    <property type="entry name" value="LEUCINE-RICH REPEAT RECEPTOR PROTEIN KINASE EMS1-LIKE-RELATED"/>
    <property type="match status" value="1"/>
</dbReference>
<feature type="signal peptide" evidence="10">
    <location>
        <begin position="1"/>
        <end position="20"/>
    </location>
</feature>
<evidence type="ECO:0000256" key="1">
    <source>
        <dbReference type="ARBA" id="ARBA00004479"/>
    </source>
</evidence>
<evidence type="ECO:0000313" key="12">
    <source>
        <dbReference type="EMBL" id="PON51369.1"/>
    </source>
</evidence>
<dbReference type="Proteomes" id="UP000237000">
    <property type="component" value="Unassembled WGS sequence"/>
</dbReference>
<dbReference type="GO" id="GO:0016020">
    <property type="term" value="C:membrane"/>
    <property type="evidence" value="ECO:0007669"/>
    <property type="project" value="UniProtKB-SubCell"/>
</dbReference>
<evidence type="ECO:0000256" key="3">
    <source>
        <dbReference type="ARBA" id="ARBA00022692"/>
    </source>
</evidence>
<keyword evidence="4 10" id="KW-0732">Signal</keyword>
<organism evidence="12 13">
    <name type="scientific">Trema orientale</name>
    <name type="common">Charcoal tree</name>
    <name type="synonym">Celtis orientalis</name>
    <dbReference type="NCBI Taxonomy" id="63057"/>
    <lineage>
        <taxon>Eukaryota</taxon>
        <taxon>Viridiplantae</taxon>
        <taxon>Streptophyta</taxon>
        <taxon>Embryophyta</taxon>
        <taxon>Tracheophyta</taxon>
        <taxon>Spermatophyta</taxon>
        <taxon>Magnoliopsida</taxon>
        <taxon>eudicotyledons</taxon>
        <taxon>Gunneridae</taxon>
        <taxon>Pentapetalae</taxon>
        <taxon>rosids</taxon>
        <taxon>fabids</taxon>
        <taxon>Rosales</taxon>
        <taxon>Cannabaceae</taxon>
        <taxon>Trema</taxon>
    </lineage>
</organism>
<evidence type="ECO:0000256" key="9">
    <source>
        <dbReference type="ARBA" id="ARBA00023180"/>
    </source>
</evidence>
<dbReference type="SUPFAM" id="SSF52047">
    <property type="entry name" value="RNI-like"/>
    <property type="match status" value="1"/>
</dbReference>
<evidence type="ECO:0000256" key="7">
    <source>
        <dbReference type="ARBA" id="ARBA00023136"/>
    </source>
</evidence>
<dbReference type="Pfam" id="PF00560">
    <property type="entry name" value="LRR_1"/>
    <property type="match status" value="5"/>
</dbReference>
<dbReference type="InterPro" id="IPR046956">
    <property type="entry name" value="RLP23-like"/>
</dbReference>
<keyword evidence="6" id="KW-1133">Transmembrane helix</keyword>
<evidence type="ECO:0000313" key="13">
    <source>
        <dbReference type="Proteomes" id="UP000237000"/>
    </source>
</evidence>
<keyword evidence="13" id="KW-1185">Reference proteome</keyword>
<protein>
    <submittedName>
        <fullName evidence="12">LRR domain containing protein</fullName>
    </submittedName>
</protein>
<dbReference type="PANTHER" id="PTHR48061:SF46">
    <property type="entry name" value="LEUCINE-RICH REPEAT-CONTAINING N-TERMINAL PLANT-TYPE DOMAIN-CONTAINING PROTEIN"/>
    <property type="match status" value="1"/>
</dbReference>
<feature type="chain" id="PRO_5015188791" evidence="10">
    <location>
        <begin position="21"/>
        <end position="547"/>
    </location>
</feature>
<evidence type="ECO:0000259" key="11">
    <source>
        <dbReference type="Pfam" id="PF08263"/>
    </source>
</evidence>
<proteinExistence type="predicted"/>
<dbReference type="OrthoDB" id="442066at2759"/>
<dbReference type="EMBL" id="JXTC01000473">
    <property type="protein sequence ID" value="PON51369.1"/>
    <property type="molecule type" value="Genomic_DNA"/>
</dbReference>
<keyword evidence="3" id="KW-0812">Transmembrane</keyword>
<dbReference type="PROSITE" id="PS51450">
    <property type="entry name" value="LRR"/>
    <property type="match status" value="1"/>
</dbReference>
<evidence type="ECO:0000256" key="4">
    <source>
        <dbReference type="ARBA" id="ARBA00022729"/>
    </source>
</evidence>
<reference evidence="13" key="1">
    <citation type="submission" date="2016-06" db="EMBL/GenBank/DDBJ databases">
        <title>Parallel loss of symbiosis genes in relatives of nitrogen-fixing non-legume Parasponia.</title>
        <authorList>
            <person name="Van Velzen R."/>
            <person name="Holmer R."/>
            <person name="Bu F."/>
            <person name="Rutten L."/>
            <person name="Van Zeijl A."/>
            <person name="Liu W."/>
            <person name="Santuari L."/>
            <person name="Cao Q."/>
            <person name="Sharma T."/>
            <person name="Shen D."/>
            <person name="Roswanjaya Y."/>
            <person name="Wardhani T."/>
            <person name="Kalhor M.S."/>
            <person name="Jansen J."/>
            <person name="Van den Hoogen J."/>
            <person name="Gungor B."/>
            <person name="Hartog M."/>
            <person name="Hontelez J."/>
            <person name="Verver J."/>
            <person name="Yang W.-C."/>
            <person name="Schijlen E."/>
            <person name="Repin R."/>
            <person name="Schilthuizen M."/>
            <person name="Schranz E."/>
            <person name="Heidstra R."/>
            <person name="Miyata K."/>
            <person name="Fedorova E."/>
            <person name="Kohlen W."/>
            <person name="Bisseling T."/>
            <person name="Smit S."/>
            <person name="Geurts R."/>
        </authorList>
    </citation>
    <scope>NUCLEOTIDE SEQUENCE [LARGE SCALE GENOMIC DNA]</scope>
    <source>
        <strain evidence="13">cv. RG33-2</strain>
    </source>
</reference>
<evidence type="ECO:0000256" key="8">
    <source>
        <dbReference type="ARBA" id="ARBA00023170"/>
    </source>
</evidence>
<dbReference type="SUPFAM" id="SSF52058">
    <property type="entry name" value="L domain-like"/>
    <property type="match status" value="1"/>
</dbReference>
<name>A0A2P5BRC5_TREOI</name>
<keyword evidence="5" id="KW-0677">Repeat</keyword>
<evidence type="ECO:0000256" key="10">
    <source>
        <dbReference type="SAM" id="SignalP"/>
    </source>
</evidence>
<dbReference type="STRING" id="63057.A0A2P5BRC5"/>
<keyword evidence="9" id="KW-0325">Glycoprotein</keyword>
<keyword evidence="7" id="KW-0472">Membrane</keyword>